<feature type="transmembrane region" description="Helical" evidence="1">
    <location>
        <begin position="34"/>
        <end position="50"/>
    </location>
</feature>
<dbReference type="Proteomes" id="UP000185544">
    <property type="component" value="Chromosome"/>
</dbReference>
<dbReference type="KEGG" id="pabo:BCY86_04280"/>
<protein>
    <submittedName>
        <fullName evidence="2">Uncharacterized protein</fullName>
    </submittedName>
</protein>
<proteinExistence type="predicted"/>
<evidence type="ECO:0000313" key="3">
    <source>
        <dbReference type="Proteomes" id="UP000185544"/>
    </source>
</evidence>
<dbReference type="AlphaFoldDB" id="A0A1L6MWS1"/>
<keyword evidence="3" id="KW-1185">Reference proteome</keyword>
<dbReference type="STRING" id="1882918.BCY86_04280"/>
<evidence type="ECO:0000313" key="2">
    <source>
        <dbReference type="EMBL" id="APR99986.1"/>
    </source>
</evidence>
<accession>A0A1L6MWS1</accession>
<name>A0A1L6MWS1_9BACT</name>
<reference evidence="2 3" key="1">
    <citation type="submission" date="2016-08" db="EMBL/GenBank/DDBJ databases">
        <title>Identification and validation of antigenic proteins from Pajaroellobacter abortibovis using de-novo genome sequence assembly and reverse vaccinology.</title>
        <authorList>
            <person name="Welly B.T."/>
            <person name="Miller M.R."/>
            <person name="Stott J.L."/>
            <person name="Blanchard M.T."/>
            <person name="Islas-Trejo A.D."/>
            <person name="O'Rourke S.M."/>
            <person name="Young A.E."/>
            <person name="Medrano J.F."/>
            <person name="Van Eenennaam A.L."/>
        </authorList>
    </citation>
    <scope>NUCLEOTIDE SEQUENCE [LARGE SCALE GENOMIC DNA]</scope>
    <source>
        <strain evidence="2 3">BTF92-0548A/99-0131</strain>
    </source>
</reference>
<keyword evidence="1" id="KW-1133">Transmembrane helix</keyword>
<keyword evidence="1" id="KW-0472">Membrane</keyword>
<dbReference type="EMBL" id="CP016908">
    <property type="protein sequence ID" value="APR99986.1"/>
    <property type="molecule type" value="Genomic_DNA"/>
</dbReference>
<evidence type="ECO:0000256" key="1">
    <source>
        <dbReference type="SAM" id="Phobius"/>
    </source>
</evidence>
<gene>
    <name evidence="2" type="ORF">BCY86_04280</name>
</gene>
<keyword evidence="1" id="KW-0812">Transmembrane</keyword>
<organism evidence="2 3">
    <name type="scientific">Pajaroellobacter abortibovis</name>
    <dbReference type="NCBI Taxonomy" id="1882918"/>
    <lineage>
        <taxon>Bacteria</taxon>
        <taxon>Pseudomonadati</taxon>
        <taxon>Myxococcota</taxon>
        <taxon>Polyangia</taxon>
        <taxon>Polyangiales</taxon>
        <taxon>Polyangiaceae</taxon>
    </lineage>
</organism>
<sequence>MLADPAETEVGIMVIMVKMKPAEKKGERAWDRRIFFFILLLYYSFLIRIEKLTEKREHEKSGSN</sequence>